<feature type="region of interest" description="Disordered" evidence="1">
    <location>
        <begin position="724"/>
        <end position="753"/>
    </location>
</feature>
<evidence type="ECO:0000313" key="2">
    <source>
        <dbReference type="EMBL" id="ETS77683.1"/>
    </source>
</evidence>
<feature type="compositionally biased region" description="Acidic residues" evidence="1">
    <location>
        <begin position="731"/>
        <end position="753"/>
    </location>
</feature>
<gene>
    <name evidence="2" type="ORF">PFICI_09745</name>
</gene>
<dbReference type="Proteomes" id="UP000030651">
    <property type="component" value="Unassembled WGS sequence"/>
</dbReference>
<keyword evidence="3" id="KW-1185">Reference proteome</keyword>
<protein>
    <submittedName>
        <fullName evidence="2">Uncharacterized protein</fullName>
    </submittedName>
</protein>
<name>W3WUY8_PESFW</name>
<dbReference type="KEGG" id="pfy:PFICI_09745"/>
<dbReference type="RefSeq" id="XP_007836517.1">
    <property type="nucleotide sequence ID" value="XM_007838326.1"/>
</dbReference>
<dbReference type="AlphaFoldDB" id="W3WUY8"/>
<dbReference type="OMA" id="TELSCPM"/>
<evidence type="ECO:0000256" key="1">
    <source>
        <dbReference type="SAM" id="MobiDB-lite"/>
    </source>
</evidence>
<dbReference type="EMBL" id="KI912115">
    <property type="protein sequence ID" value="ETS77683.1"/>
    <property type="molecule type" value="Genomic_DNA"/>
</dbReference>
<feature type="compositionally biased region" description="Polar residues" evidence="1">
    <location>
        <begin position="25"/>
        <end position="40"/>
    </location>
</feature>
<organism evidence="2 3">
    <name type="scientific">Pestalotiopsis fici (strain W106-1 / CGMCC3.15140)</name>
    <dbReference type="NCBI Taxonomy" id="1229662"/>
    <lineage>
        <taxon>Eukaryota</taxon>
        <taxon>Fungi</taxon>
        <taxon>Dikarya</taxon>
        <taxon>Ascomycota</taxon>
        <taxon>Pezizomycotina</taxon>
        <taxon>Sordariomycetes</taxon>
        <taxon>Xylariomycetidae</taxon>
        <taxon>Amphisphaeriales</taxon>
        <taxon>Sporocadaceae</taxon>
        <taxon>Pestalotiopsis</taxon>
    </lineage>
</organism>
<dbReference type="GeneID" id="19274758"/>
<dbReference type="eggNOG" id="ENOG502S984">
    <property type="taxonomic scope" value="Eukaryota"/>
</dbReference>
<dbReference type="HOGENOM" id="CLU_013726_0_0_1"/>
<accession>W3WUY8</accession>
<feature type="compositionally biased region" description="Acidic residues" evidence="1">
    <location>
        <begin position="59"/>
        <end position="68"/>
    </location>
</feature>
<feature type="region of interest" description="Disordered" evidence="1">
    <location>
        <begin position="1"/>
        <end position="94"/>
    </location>
</feature>
<reference evidence="3" key="1">
    <citation type="journal article" date="2015" name="BMC Genomics">
        <title>Genomic and transcriptomic analysis of the endophytic fungus Pestalotiopsis fici reveals its lifestyle and high potential for synthesis of natural products.</title>
        <authorList>
            <person name="Wang X."/>
            <person name="Zhang X."/>
            <person name="Liu L."/>
            <person name="Xiang M."/>
            <person name="Wang W."/>
            <person name="Sun X."/>
            <person name="Che Y."/>
            <person name="Guo L."/>
            <person name="Liu G."/>
            <person name="Guo L."/>
            <person name="Wang C."/>
            <person name="Yin W.B."/>
            <person name="Stadler M."/>
            <person name="Zhang X."/>
            <person name="Liu X."/>
        </authorList>
    </citation>
    <scope>NUCLEOTIDE SEQUENCE [LARGE SCALE GENOMIC DNA]</scope>
    <source>
        <strain evidence="3">W106-1 / CGMCC3.15140</strain>
    </source>
</reference>
<evidence type="ECO:0000313" key="3">
    <source>
        <dbReference type="Proteomes" id="UP000030651"/>
    </source>
</evidence>
<dbReference type="OrthoDB" id="5371510at2759"/>
<sequence length="753" mass="84988">MADILVSWSNRMREEMEMDEENEDSQVQAGQSEQTDQADQAGQAEAFDPFQDLSRDSSDDTDDEDNGELVEPLVPMPRWNKRKSIQEQRDEREELDVSRVTWPHLYGKDGDTLVVVDFPQFNAKACNGLPWYGRKEFRVESAILLDTRSAFFEKALSERQQSRYRRRLKLNDLPSGIKFILDLTPSQEGDEAAALLADLSVPTGARDWWMSKERLGVPTSLVSGHDDVCAYHDSMPDNCIKTEGHIPASQPGSDDDFKFKVTLSLTDCAHCYEREIRDYCEIRHRANIIRLLLCLAGHDLVLNSAPRVYTIVGLAKYFDVTSLVSSHVRAWLEQHNNSSFIDVHPEIAIDIAWKLQLSDMVRTPLRIIVVERVLEPDATKVNPVTVFGRPRTSLADDISEVVQHATIAARSRTMEAVRNLVSDGSANAYEWLQIPAWRHLVSIRDTMQSELKEIRIDWDLMEAQKYVAQIDQILNAMNQYIANTVQAALAAMPYPTQVEAINSDRLAYLTQGTSAQQFNNIISTFSDEQFLLMQVFWSRFQNSLFKWEGFKTMYIPDPSHPVPRTLAGIYQDFFWALERPHTAKLFPSLFEFDPEGPKVSLHEIHNQLIIASAEMKQRWCPLPEELETPLRRSQHLALGMTEDEFGFLPLWAGGLDDGTGAAFTDMAVPDTDMGPIEPGPGYRTGQTVASSTADSDATIIGGGVSLRVAASGSTTNTSFVEVDHEEVLSLSDDEDDEEDFDDYDDDDDSLIML</sequence>
<dbReference type="InParanoid" id="W3WUY8"/>
<feature type="compositionally biased region" description="Basic and acidic residues" evidence="1">
    <location>
        <begin position="84"/>
        <end position="94"/>
    </location>
</feature>
<proteinExistence type="predicted"/>